<dbReference type="OrthoDB" id="48430at2759"/>
<keyword evidence="4" id="KW-1185">Reference proteome</keyword>
<reference evidence="3" key="1">
    <citation type="submission" date="2020-06" db="EMBL/GenBank/DDBJ databases">
        <authorList>
            <consortium name="Plant Systems Biology data submission"/>
        </authorList>
    </citation>
    <scope>NUCLEOTIDE SEQUENCE</scope>
    <source>
        <strain evidence="3">D6</strain>
    </source>
</reference>
<keyword evidence="1" id="KW-0175">Coiled coil</keyword>
<comment type="caution">
    <text evidence="3">The sequence shown here is derived from an EMBL/GenBank/DDBJ whole genome shotgun (WGS) entry which is preliminary data.</text>
</comment>
<organism evidence="3 4">
    <name type="scientific">Seminavis robusta</name>
    <dbReference type="NCBI Taxonomy" id="568900"/>
    <lineage>
        <taxon>Eukaryota</taxon>
        <taxon>Sar</taxon>
        <taxon>Stramenopiles</taxon>
        <taxon>Ochrophyta</taxon>
        <taxon>Bacillariophyta</taxon>
        <taxon>Bacillariophyceae</taxon>
        <taxon>Bacillariophycidae</taxon>
        <taxon>Naviculales</taxon>
        <taxon>Naviculaceae</taxon>
        <taxon>Seminavis</taxon>
    </lineage>
</organism>
<feature type="compositionally biased region" description="Polar residues" evidence="2">
    <location>
        <begin position="1"/>
        <end position="10"/>
    </location>
</feature>
<evidence type="ECO:0000256" key="1">
    <source>
        <dbReference type="SAM" id="Coils"/>
    </source>
</evidence>
<dbReference type="Proteomes" id="UP001153069">
    <property type="component" value="Unassembled WGS sequence"/>
</dbReference>
<dbReference type="AlphaFoldDB" id="A0A9N8D963"/>
<evidence type="ECO:0000313" key="4">
    <source>
        <dbReference type="Proteomes" id="UP001153069"/>
    </source>
</evidence>
<name>A0A9N8D963_9STRA</name>
<evidence type="ECO:0000256" key="2">
    <source>
        <dbReference type="SAM" id="MobiDB-lite"/>
    </source>
</evidence>
<accession>A0A9N8D963</accession>
<sequence length="258" mass="29393">MRYHQGSTNQHRSHDDDDHTSSSLWIPPSMYRLCLVAFAVAMFDRVPLANSFLQAQPITHHHHHYHCQYHQMNTFFLLQAAGGTDDYTTKAYDPEEEVKRRLARAKAVLEKSKQKLEQNQQTAAAAAAAAAATEESSSTTTTSSSNLPFFAAKKATANTDPQRRRERVIKARDESTGLITADGEKMAAMSEQEEWEIRPLSEVFDNEMEENADVYSLASQQLADRDVVASIWNLRKVMKTEDYMRIFDKKNWFIGEDN</sequence>
<gene>
    <name evidence="3" type="ORF">SEMRO_6_G005150.1</name>
</gene>
<feature type="region of interest" description="Disordered" evidence="2">
    <location>
        <begin position="1"/>
        <end position="21"/>
    </location>
</feature>
<feature type="coiled-coil region" evidence="1">
    <location>
        <begin position="95"/>
        <end position="129"/>
    </location>
</feature>
<proteinExistence type="predicted"/>
<dbReference type="EMBL" id="CAICTM010000006">
    <property type="protein sequence ID" value="CAB9496544.1"/>
    <property type="molecule type" value="Genomic_DNA"/>
</dbReference>
<protein>
    <submittedName>
        <fullName evidence="3">Uncharacterized protein</fullName>
    </submittedName>
</protein>
<evidence type="ECO:0000313" key="3">
    <source>
        <dbReference type="EMBL" id="CAB9496544.1"/>
    </source>
</evidence>